<protein>
    <submittedName>
        <fullName evidence="1">Protoporphyrinogen IX oxidase, aerobic</fullName>
        <ecNumber evidence="1">1.3.3.4</ecNumber>
    </submittedName>
</protein>
<proteinExistence type="predicted"/>
<gene>
    <name evidence="1" type="primary">hemY_1</name>
    <name evidence="1" type="ORF">NCTC5664_03949</name>
</gene>
<evidence type="ECO:0000313" key="2">
    <source>
        <dbReference type="Proteomes" id="UP000254502"/>
    </source>
</evidence>
<dbReference type="Gene3D" id="3.50.50.60">
    <property type="entry name" value="FAD/NAD(P)-binding domain"/>
    <property type="match status" value="1"/>
</dbReference>
<keyword evidence="1" id="KW-0560">Oxidoreductase</keyword>
<dbReference type="EMBL" id="UHAQ01000004">
    <property type="protein sequence ID" value="SUK96204.1"/>
    <property type="molecule type" value="Genomic_DNA"/>
</dbReference>
<evidence type="ECO:0000313" key="1">
    <source>
        <dbReference type="EMBL" id="SUK96204.1"/>
    </source>
</evidence>
<dbReference type="Proteomes" id="UP000254502">
    <property type="component" value="Unassembled WGS sequence"/>
</dbReference>
<accession>A0A380E5P2</accession>
<dbReference type="AlphaFoldDB" id="A0A380E5P2"/>
<dbReference type="InterPro" id="IPR036188">
    <property type="entry name" value="FAD/NAD-bd_sf"/>
</dbReference>
<name>A0A380E5P2_STAAU</name>
<dbReference type="EC" id="1.3.3.4" evidence="1"/>
<organism evidence="1 2">
    <name type="scientific">Staphylococcus aureus</name>
    <dbReference type="NCBI Taxonomy" id="1280"/>
    <lineage>
        <taxon>Bacteria</taxon>
        <taxon>Bacillati</taxon>
        <taxon>Bacillota</taxon>
        <taxon>Bacilli</taxon>
        <taxon>Bacillales</taxon>
        <taxon>Staphylococcaceae</taxon>
        <taxon>Staphylococcus</taxon>
    </lineage>
</organism>
<sequence length="46" mass="5541">MMTFKGDPEFTIVNRLPKSMPQYHVGHIQQLDRFKHILNKHIHDLE</sequence>
<dbReference type="GO" id="GO:0004729">
    <property type="term" value="F:oxygen-dependent protoporphyrinogen oxidase activity"/>
    <property type="evidence" value="ECO:0007669"/>
    <property type="project" value="UniProtKB-EC"/>
</dbReference>
<reference evidence="1 2" key="1">
    <citation type="submission" date="2018-06" db="EMBL/GenBank/DDBJ databases">
        <authorList>
            <consortium name="Pathogen Informatics"/>
            <person name="Doyle S."/>
        </authorList>
    </citation>
    <scope>NUCLEOTIDE SEQUENCE [LARGE SCALE GENOMIC DNA]</scope>
    <source>
        <strain evidence="1 2">NCTC5664</strain>
    </source>
</reference>